<gene>
    <name evidence="2" type="ORF">ABS361_20900</name>
</gene>
<organism evidence="2">
    <name type="scientific">Methyloraptor flagellatus</name>
    <dbReference type="NCBI Taxonomy" id="3162530"/>
    <lineage>
        <taxon>Bacteria</taxon>
        <taxon>Pseudomonadati</taxon>
        <taxon>Pseudomonadota</taxon>
        <taxon>Alphaproteobacteria</taxon>
        <taxon>Hyphomicrobiales</taxon>
        <taxon>Ancalomicrobiaceae</taxon>
        <taxon>Methyloraptor</taxon>
    </lineage>
</organism>
<evidence type="ECO:0000256" key="1">
    <source>
        <dbReference type="SAM" id="SignalP"/>
    </source>
</evidence>
<feature type="chain" id="PRO_5044009058" evidence="1">
    <location>
        <begin position="22"/>
        <end position="239"/>
    </location>
</feature>
<dbReference type="Gene3D" id="3.40.50.410">
    <property type="entry name" value="von Willebrand factor, type A domain"/>
    <property type="match status" value="1"/>
</dbReference>
<evidence type="ECO:0000313" key="2">
    <source>
        <dbReference type="EMBL" id="XBY44439.1"/>
    </source>
</evidence>
<dbReference type="KEGG" id="mflg:ABS361_20900"/>
<dbReference type="RefSeq" id="WP_407049532.1">
    <property type="nucleotide sequence ID" value="NZ_CP158568.1"/>
</dbReference>
<sequence>MRGWRAARLAVPLALSLAGMAAMGSVDHACAADTGPGVDTALVLSVDVSDSVDETRFRLQMQGIAEALEDPSVERAILAGPRGAILLMLVEWADKPSVAVPWMRIGSIEDARRAAARIRNTPRRTGDFTCVAQMFRFVTDKVVATLTVPADRLVVDVSGDGRENCNPAVPTPAARDALVASGAQINGLPILEGDEAATLKAWYEKNVMGGEGAFVLPALGFQDFGRAFRQKFITEISMR</sequence>
<dbReference type="InterPro" id="IPR010607">
    <property type="entry name" value="DUF1194"/>
</dbReference>
<dbReference type="SUPFAM" id="SSF53300">
    <property type="entry name" value="vWA-like"/>
    <property type="match status" value="1"/>
</dbReference>
<dbReference type="InterPro" id="IPR036465">
    <property type="entry name" value="vWFA_dom_sf"/>
</dbReference>
<proteinExistence type="predicted"/>
<feature type="signal peptide" evidence="1">
    <location>
        <begin position="1"/>
        <end position="21"/>
    </location>
</feature>
<protein>
    <submittedName>
        <fullName evidence="2">DUF1194 domain-containing protein</fullName>
    </submittedName>
</protein>
<dbReference type="Pfam" id="PF06707">
    <property type="entry name" value="DUF1194"/>
    <property type="match status" value="1"/>
</dbReference>
<name>A0AAU7XBK4_9HYPH</name>
<keyword evidence="1" id="KW-0732">Signal</keyword>
<dbReference type="EMBL" id="CP158568">
    <property type="protein sequence ID" value="XBY44439.1"/>
    <property type="molecule type" value="Genomic_DNA"/>
</dbReference>
<reference evidence="2" key="1">
    <citation type="submission" date="2024-06" db="EMBL/GenBank/DDBJ databases">
        <title>Methylostella associata gen. nov., sp. nov., a novel Ancalomicrobiaceae-affiliated facultatively methylotrophic bacteria that feed on methanotrophs of the genus Methylococcus.</title>
        <authorList>
            <person name="Saltykova V."/>
            <person name="Danilova O.V."/>
            <person name="Oshkin I.Y."/>
            <person name="Belova S.E."/>
            <person name="Pimenov N.V."/>
            <person name="Dedysh S.N."/>
        </authorList>
    </citation>
    <scope>NUCLEOTIDE SEQUENCE</scope>
    <source>
        <strain evidence="2">S20</strain>
    </source>
</reference>
<accession>A0AAU7XBK4</accession>
<dbReference type="AlphaFoldDB" id="A0AAU7XBK4"/>